<feature type="signal peptide" evidence="1">
    <location>
        <begin position="1"/>
        <end position="21"/>
    </location>
</feature>
<evidence type="ECO:0000313" key="2">
    <source>
        <dbReference type="EMBL" id="NLR76641.1"/>
    </source>
</evidence>
<dbReference type="RefSeq" id="WP_168878308.1">
    <property type="nucleotide sequence ID" value="NZ_JABAIM010000004.1"/>
</dbReference>
<protein>
    <submittedName>
        <fullName evidence="2">Uncharacterized protein</fullName>
    </submittedName>
</protein>
<evidence type="ECO:0000256" key="1">
    <source>
        <dbReference type="SAM" id="SignalP"/>
    </source>
</evidence>
<comment type="caution">
    <text evidence="2">The sequence shown here is derived from an EMBL/GenBank/DDBJ whole genome shotgun (WGS) entry which is preliminary data.</text>
</comment>
<dbReference type="AlphaFoldDB" id="A0A847S4H4"/>
<gene>
    <name evidence="2" type="ORF">HF682_15850</name>
</gene>
<sequence>MKQWKYCLLCLLALTARWAMASDSTTQQAGQQVFLAERLVKAYALQRLNVTASRPAEQLRTSSEQFARNLQTLQQQAPTAAIREQYQLLAQLWTDYKPQLNAQADVRKLAALNEEWIYVAQQANQLWEKWDVSQGRKAERQLQQQISIQSQRLAKLYALQQLGANQPFVASDLVTAHRLVTANLRQLRQQSAQQPDRLSRIQLAETQWAFFEQALERAMKQGSSPELWRDVATTSERIVEVMDSL</sequence>
<keyword evidence="3" id="KW-1185">Reference proteome</keyword>
<feature type="chain" id="PRO_5032411794" evidence="1">
    <location>
        <begin position="22"/>
        <end position="245"/>
    </location>
</feature>
<evidence type="ECO:0000313" key="3">
    <source>
        <dbReference type="Proteomes" id="UP000587991"/>
    </source>
</evidence>
<reference evidence="2 3" key="1">
    <citation type="submission" date="2020-04" db="EMBL/GenBank/DDBJ databases">
        <title>Draft genome of Leeia sp. IMCC25680.</title>
        <authorList>
            <person name="Song J."/>
            <person name="Cho J.-C."/>
        </authorList>
    </citation>
    <scope>NUCLEOTIDE SEQUENCE [LARGE SCALE GENOMIC DNA]</scope>
    <source>
        <strain evidence="2 3">IMCC25680</strain>
    </source>
</reference>
<dbReference type="Proteomes" id="UP000587991">
    <property type="component" value="Unassembled WGS sequence"/>
</dbReference>
<proteinExistence type="predicted"/>
<accession>A0A847S4H4</accession>
<organism evidence="2 3">
    <name type="scientific">Leeia aquatica</name>
    <dbReference type="NCBI Taxonomy" id="2725557"/>
    <lineage>
        <taxon>Bacteria</taxon>
        <taxon>Pseudomonadati</taxon>
        <taxon>Pseudomonadota</taxon>
        <taxon>Betaproteobacteria</taxon>
        <taxon>Neisseriales</taxon>
        <taxon>Leeiaceae</taxon>
        <taxon>Leeia</taxon>
    </lineage>
</organism>
<name>A0A847S4H4_9NEIS</name>
<keyword evidence="1" id="KW-0732">Signal</keyword>
<dbReference type="EMBL" id="JABAIM010000004">
    <property type="protein sequence ID" value="NLR76641.1"/>
    <property type="molecule type" value="Genomic_DNA"/>
</dbReference>